<gene>
    <name evidence="2" type="ORF">KPL37_07010</name>
</gene>
<name>A0ABS6BU40_9CLOT</name>
<organism evidence="2 3">
    <name type="scientific">Clostridium frigoris</name>
    <dbReference type="NCBI Taxonomy" id="205327"/>
    <lineage>
        <taxon>Bacteria</taxon>
        <taxon>Bacillati</taxon>
        <taxon>Bacillota</taxon>
        <taxon>Clostridia</taxon>
        <taxon>Eubacteriales</taxon>
        <taxon>Clostridiaceae</taxon>
        <taxon>Clostridium</taxon>
    </lineage>
</organism>
<evidence type="ECO:0000313" key="2">
    <source>
        <dbReference type="EMBL" id="MBU3159504.1"/>
    </source>
</evidence>
<keyword evidence="1" id="KW-0472">Membrane</keyword>
<evidence type="ECO:0000256" key="1">
    <source>
        <dbReference type="SAM" id="Phobius"/>
    </source>
</evidence>
<dbReference type="RefSeq" id="WP_216147114.1">
    <property type="nucleotide sequence ID" value="NZ_JAHLDV010000010.1"/>
</dbReference>
<feature type="transmembrane region" description="Helical" evidence="1">
    <location>
        <begin position="246"/>
        <end position="266"/>
    </location>
</feature>
<proteinExistence type="predicted"/>
<evidence type="ECO:0000313" key="3">
    <source>
        <dbReference type="Proteomes" id="UP000776252"/>
    </source>
</evidence>
<keyword evidence="1" id="KW-1133">Transmembrane helix</keyword>
<dbReference type="EMBL" id="JAHLDV010000010">
    <property type="protein sequence ID" value="MBU3159504.1"/>
    <property type="molecule type" value="Genomic_DNA"/>
</dbReference>
<protein>
    <submittedName>
        <fullName evidence="2">Uncharacterized protein</fullName>
    </submittedName>
</protein>
<feature type="transmembrane region" description="Helical" evidence="1">
    <location>
        <begin position="217"/>
        <end position="234"/>
    </location>
</feature>
<keyword evidence="1" id="KW-0812">Transmembrane</keyword>
<feature type="transmembrane region" description="Helical" evidence="1">
    <location>
        <begin position="318"/>
        <end position="337"/>
    </location>
</feature>
<comment type="caution">
    <text evidence="2">The sequence shown here is derived from an EMBL/GenBank/DDBJ whole genome shotgun (WGS) entry which is preliminary data.</text>
</comment>
<reference evidence="2 3" key="1">
    <citation type="submission" date="2021-06" db="EMBL/GenBank/DDBJ databases">
        <title>Clostridia strains as spoilage organisms.</title>
        <authorList>
            <person name="Wambui J."/>
            <person name="Stephan R."/>
            <person name="Stevens M.J.A."/>
        </authorList>
    </citation>
    <scope>NUCLEOTIDE SEQUENCE [LARGE SCALE GENOMIC DNA]</scope>
    <source>
        <strain evidence="2 3">DSM 14204</strain>
    </source>
</reference>
<keyword evidence="3" id="KW-1185">Reference proteome</keyword>
<accession>A0ABS6BU40</accession>
<dbReference type="Proteomes" id="UP000776252">
    <property type="component" value="Unassembled WGS sequence"/>
</dbReference>
<sequence length="350" mass="40748">MFRCYDVQAIYCTDTIQFIPSTISQYPMQVFDRVVRLSQIRQNTNFSKVNIITLVPEDFDLKTSNGNNALNNIFNKLKIILSYVYISDYADLDESSLIIKMNGYRSIEKTINLNTYEYKTNHVELYKIYIWIYSGGNSCDKMQLAKNIISLHCKYSDILDIDGRTFSSIKANYELYLKSSVDKYLQTKKEYTTFLLDIIEKINNEVSTYFTSIKKNMVAILTYIIGIVVSNAFSNKKFNNIFTKDITTITSFIILGSFVFSVINIIETYSKYLRYIGRISKIKESYGDILDEYELNEILNKTLDLEKTKTDFKNGIKALSITWFIMILGMLAILDYLSNYKVLLIFNLFK</sequence>